<evidence type="ECO:0000256" key="8">
    <source>
        <dbReference type="SAM" id="SignalP"/>
    </source>
</evidence>
<proteinExistence type="inferred from homology"/>
<evidence type="ECO:0000256" key="6">
    <source>
        <dbReference type="ARBA" id="ARBA00022833"/>
    </source>
</evidence>
<keyword evidence="12" id="KW-1185">Reference proteome</keyword>
<evidence type="ECO:0000256" key="2">
    <source>
        <dbReference type="ARBA" id="ARBA00007357"/>
    </source>
</evidence>
<evidence type="ECO:0000313" key="11">
    <source>
        <dbReference type="EMBL" id="CAD7655824.1"/>
    </source>
</evidence>
<keyword evidence="6" id="KW-0862">Zinc</keyword>
<keyword evidence="8" id="KW-0732">Signal</keyword>
<evidence type="ECO:0000259" key="10">
    <source>
        <dbReference type="Pfam" id="PF05649"/>
    </source>
</evidence>
<comment type="cofactor">
    <cofactor evidence="1">
        <name>Zn(2+)</name>
        <dbReference type="ChEBI" id="CHEBI:29105"/>
    </cofactor>
</comment>
<keyword evidence="4" id="KW-0479">Metal-binding</keyword>
<dbReference type="InterPro" id="IPR008753">
    <property type="entry name" value="Peptidase_M13_N"/>
</dbReference>
<sequence length="195" mass="22676">MMILGRILATQMILMWSMAMTYIQDVKKAYYELIAGNDWLDEITKTKSLLKLDAMKEYVGYPDWVLNNDELDKYYHLKQTVSPMKSFEALLARLTRYSKRVSRSSIECNIPMAYRYGFQKPTSDLDMSLPMDLITKLNGENTLGENIADNGGLRESYRAFQTHVQTYGQPSRLPHVPQYTPQQLFFISYTSVHKM</sequence>
<dbReference type="PANTHER" id="PTHR11733:SF237">
    <property type="entry name" value="NEPRILYSIN-LIKE 4"/>
    <property type="match status" value="1"/>
</dbReference>
<evidence type="ECO:0000256" key="4">
    <source>
        <dbReference type="ARBA" id="ARBA00022723"/>
    </source>
</evidence>
<comment type="similarity">
    <text evidence="2">Belongs to the peptidase M13 family.</text>
</comment>
<feature type="domain" description="Peptidase M13 N-terminal" evidence="10">
    <location>
        <begin position="18"/>
        <end position="62"/>
    </location>
</feature>
<dbReference type="InterPro" id="IPR024079">
    <property type="entry name" value="MetalloPept_cat_dom_sf"/>
</dbReference>
<dbReference type="SUPFAM" id="SSF55486">
    <property type="entry name" value="Metalloproteases ('zincins'), catalytic domain"/>
    <property type="match status" value="1"/>
</dbReference>
<dbReference type="Gene3D" id="3.40.390.10">
    <property type="entry name" value="Collagenase (Catalytic Domain)"/>
    <property type="match status" value="2"/>
</dbReference>
<dbReference type="InterPro" id="IPR018497">
    <property type="entry name" value="Peptidase_M13_C"/>
</dbReference>
<evidence type="ECO:0000256" key="1">
    <source>
        <dbReference type="ARBA" id="ARBA00001947"/>
    </source>
</evidence>
<dbReference type="GO" id="GO:0004222">
    <property type="term" value="F:metalloendopeptidase activity"/>
    <property type="evidence" value="ECO:0007669"/>
    <property type="project" value="InterPro"/>
</dbReference>
<evidence type="ECO:0000256" key="5">
    <source>
        <dbReference type="ARBA" id="ARBA00022801"/>
    </source>
</evidence>
<organism evidence="11">
    <name type="scientific">Oppiella nova</name>
    <dbReference type="NCBI Taxonomy" id="334625"/>
    <lineage>
        <taxon>Eukaryota</taxon>
        <taxon>Metazoa</taxon>
        <taxon>Ecdysozoa</taxon>
        <taxon>Arthropoda</taxon>
        <taxon>Chelicerata</taxon>
        <taxon>Arachnida</taxon>
        <taxon>Acari</taxon>
        <taxon>Acariformes</taxon>
        <taxon>Sarcoptiformes</taxon>
        <taxon>Oribatida</taxon>
        <taxon>Brachypylina</taxon>
        <taxon>Oppioidea</taxon>
        <taxon>Oppiidae</taxon>
        <taxon>Oppiella</taxon>
    </lineage>
</organism>
<dbReference type="Pfam" id="PF01431">
    <property type="entry name" value="Peptidase_M13"/>
    <property type="match status" value="1"/>
</dbReference>
<gene>
    <name evidence="11" type="ORF">ONB1V03_LOCUS12465</name>
</gene>
<reference evidence="11" key="1">
    <citation type="submission" date="2020-11" db="EMBL/GenBank/DDBJ databases">
        <authorList>
            <person name="Tran Van P."/>
        </authorList>
    </citation>
    <scope>NUCLEOTIDE SEQUENCE</scope>
</reference>
<dbReference type="GO" id="GO:0016485">
    <property type="term" value="P:protein processing"/>
    <property type="evidence" value="ECO:0007669"/>
    <property type="project" value="TreeGrafter"/>
</dbReference>
<dbReference type="AlphaFoldDB" id="A0A7R9M903"/>
<accession>A0A7R9M903</accession>
<protein>
    <recommendedName>
        <fullName evidence="13">Peptidase M13 N-terminal domain-containing protein</fullName>
    </recommendedName>
</protein>
<evidence type="ECO:0000313" key="12">
    <source>
        <dbReference type="Proteomes" id="UP000728032"/>
    </source>
</evidence>
<keyword evidence="5" id="KW-0378">Hydrolase</keyword>
<evidence type="ECO:0000256" key="3">
    <source>
        <dbReference type="ARBA" id="ARBA00022670"/>
    </source>
</evidence>
<keyword evidence="3" id="KW-0645">Protease</keyword>
<dbReference type="EMBL" id="OC924929">
    <property type="protein sequence ID" value="CAD7655824.1"/>
    <property type="molecule type" value="Genomic_DNA"/>
</dbReference>
<name>A0A7R9M903_9ACAR</name>
<feature type="chain" id="PRO_5036403596" description="Peptidase M13 N-terminal domain-containing protein" evidence="8">
    <location>
        <begin position="20"/>
        <end position="195"/>
    </location>
</feature>
<dbReference type="Pfam" id="PF05649">
    <property type="entry name" value="Peptidase_M13_N"/>
    <property type="match status" value="1"/>
</dbReference>
<feature type="domain" description="Peptidase M13 C-terminal" evidence="9">
    <location>
        <begin position="131"/>
        <end position="193"/>
    </location>
</feature>
<dbReference type="GO" id="GO:0046872">
    <property type="term" value="F:metal ion binding"/>
    <property type="evidence" value="ECO:0007669"/>
    <property type="project" value="UniProtKB-KW"/>
</dbReference>
<dbReference type="InterPro" id="IPR000718">
    <property type="entry name" value="Peptidase_M13"/>
</dbReference>
<evidence type="ECO:0008006" key="13">
    <source>
        <dbReference type="Google" id="ProtNLM"/>
    </source>
</evidence>
<dbReference type="Proteomes" id="UP000728032">
    <property type="component" value="Unassembled WGS sequence"/>
</dbReference>
<evidence type="ECO:0000259" key="9">
    <source>
        <dbReference type="Pfam" id="PF01431"/>
    </source>
</evidence>
<keyword evidence="7" id="KW-0482">Metalloprotease</keyword>
<dbReference type="GO" id="GO:0005886">
    <property type="term" value="C:plasma membrane"/>
    <property type="evidence" value="ECO:0007669"/>
    <property type="project" value="TreeGrafter"/>
</dbReference>
<dbReference type="PROSITE" id="PS51885">
    <property type="entry name" value="NEPRILYSIN"/>
    <property type="match status" value="1"/>
</dbReference>
<dbReference type="EMBL" id="CAJPVJ010010104">
    <property type="protein sequence ID" value="CAG2173011.1"/>
    <property type="molecule type" value="Genomic_DNA"/>
</dbReference>
<dbReference type="PANTHER" id="PTHR11733">
    <property type="entry name" value="ZINC METALLOPROTEASE FAMILY M13 NEPRILYSIN-RELATED"/>
    <property type="match status" value="1"/>
</dbReference>
<dbReference type="OrthoDB" id="6475849at2759"/>
<evidence type="ECO:0000256" key="7">
    <source>
        <dbReference type="ARBA" id="ARBA00023049"/>
    </source>
</evidence>
<feature type="signal peptide" evidence="8">
    <location>
        <begin position="1"/>
        <end position="19"/>
    </location>
</feature>